<evidence type="ECO:0000313" key="1">
    <source>
        <dbReference type="EMBL" id="BEP29557.1"/>
    </source>
</evidence>
<reference evidence="1 2" key="1">
    <citation type="submission" date="2023-08" db="EMBL/GenBank/DDBJ databases">
        <title>Helicovermis profunda gen. nov., sp. nov., a novel mesophilic, fermentative bacterium within the Bacillota from a deep-sea hydrothermal vent chimney.</title>
        <authorList>
            <person name="Miyazaki U."/>
            <person name="Mizutani D."/>
            <person name="Hashimoto Y."/>
            <person name="Tame A."/>
            <person name="Sawayama S."/>
            <person name="Miyazaki J."/>
            <person name="Takai K."/>
            <person name="Nakagawa S."/>
        </authorList>
    </citation>
    <scope>NUCLEOTIDE SEQUENCE [LARGE SCALE GENOMIC DNA]</scope>
    <source>
        <strain evidence="1 2">S502</strain>
    </source>
</reference>
<keyword evidence="2" id="KW-1185">Reference proteome</keyword>
<dbReference type="Pfam" id="PF09932">
    <property type="entry name" value="DUF2164"/>
    <property type="match status" value="1"/>
</dbReference>
<protein>
    <recommendedName>
        <fullName evidence="3">DUF2164 domain-containing protein</fullName>
    </recommendedName>
</protein>
<dbReference type="InterPro" id="IPR018680">
    <property type="entry name" value="DUF2164"/>
</dbReference>
<name>A0AAU9E9V4_9FIRM</name>
<accession>A0AAU9E9V4</accession>
<proteinExistence type="predicted"/>
<organism evidence="1 2">
    <name type="scientific">Helicovermis profundi</name>
    <dbReference type="NCBI Taxonomy" id="3065157"/>
    <lineage>
        <taxon>Bacteria</taxon>
        <taxon>Bacillati</taxon>
        <taxon>Bacillota</taxon>
        <taxon>Clostridia</taxon>
        <taxon>Helicovermis</taxon>
    </lineage>
</organism>
<gene>
    <name evidence="1" type="ORF">HLPR_18880</name>
</gene>
<evidence type="ECO:0000313" key="2">
    <source>
        <dbReference type="Proteomes" id="UP001321786"/>
    </source>
</evidence>
<dbReference type="EMBL" id="AP028654">
    <property type="protein sequence ID" value="BEP29557.1"/>
    <property type="molecule type" value="Genomic_DNA"/>
</dbReference>
<dbReference type="RefSeq" id="WP_338535184.1">
    <property type="nucleotide sequence ID" value="NZ_AP028654.1"/>
</dbReference>
<evidence type="ECO:0008006" key="3">
    <source>
        <dbReference type="Google" id="ProtNLM"/>
    </source>
</evidence>
<dbReference type="AlphaFoldDB" id="A0AAU9E9V4"/>
<dbReference type="Proteomes" id="UP001321786">
    <property type="component" value="Chromosome"/>
</dbReference>
<sequence>MRRKKSKKFSGIITKEEKAILVKEIQIFFNEERGEDIGTLASEVLLDFFIEKIGPTIYNNSLDDARRWFSEKMDNLDSDFDLLYNK</sequence>
<dbReference type="KEGG" id="hprf:HLPR_18880"/>